<dbReference type="PROSITE" id="PS51134">
    <property type="entry name" value="ZF_TFIIB"/>
    <property type="match status" value="1"/>
</dbReference>
<dbReference type="FunFam" id="2.20.25.10:FF:000014">
    <property type="entry name" value="Transcription factor IIIB 50 kDa subunit"/>
    <property type="match status" value="1"/>
</dbReference>
<evidence type="ECO:0000256" key="14">
    <source>
        <dbReference type="ARBA" id="ARBA00045875"/>
    </source>
</evidence>
<dbReference type="InterPro" id="IPR054078">
    <property type="entry name" value="BRF2-like_C"/>
</dbReference>
<dbReference type="GO" id="GO:0017025">
    <property type="term" value="F:TBP-class protein binding"/>
    <property type="evidence" value="ECO:0007669"/>
    <property type="project" value="InterPro"/>
</dbReference>
<dbReference type="PANTHER" id="PTHR11618:SF5">
    <property type="entry name" value="TRANSCRIPTION FACTOR IIIB 50 KDA SUBUNIT"/>
    <property type="match status" value="1"/>
</dbReference>
<evidence type="ECO:0000256" key="10">
    <source>
        <dbReference type="ARBA" id="ARBA00023163"/>
    </source>
</evidence>
<dbReference type="InterPro" id="IPR000812">
    <property type="entry name" value="TFIIB"/>
</dbReference>
<dbReference type="FunFam" id="1.10.472.10:FF:000046">
    <property type="entry name" value="Transcription factor IIIB 50 kDa subunit"/>
    <property type="match status" value="1"/>
</dbReference>
<dbReference type="InterPro" id="IPR013137">
    <property type="entry name" value="Znf_TFIIB"/>
</dbReference>
<evidence type="ECO:0000256" key="9">
    <source>
        <dbReference type="ARBA" id="ARBA00023159"/>
    </source>
</evidence>
<organism evidence="18 19">
    <name type="scientific">Pelobates cultripes</name>
    <name type="common">Western spadefoot toad</name>
    <dbReference type="NCBI Taxonomy" id="61616"/>
    <lineage>
        <taxon>Eukaryota</taxon>
        <taxon>Metazoa</taxon>
        <taxon>Chordata</taxon>
        <taxon>Craniata</taxon>
        <taxon>Vertebrata</taxon>
        <taxon>Euteleostomi</taxon>
        <taxon>Amphibia</taxon>
        <taxon>Batrachia</taxon>
        <taxon>Anura</taxon>
        <taxon>Pelobatoidea</taxon>
        <taxon>Pelobatidae</taxon>
        <taxon>Pelobates</taxon>
    </lineage>
</organism>
<evidence type="ECO:0000259" key="17">
    <source>
        <dbReference type="PROSITE" id="PS51134"/>
    </source>
</evidence>
<comment type="subunit">
    <text evidence="15">Component of TFIIIB complexes. Interacts with TBP and forms a ternary complex with TBp and target DNA sequences.</text>
</comment>
<comment type="subcellular location">
    <subcellularLocation>
        <location evidence="1">Nucleus</location>
    </subcellularLocation>
</comment>
<gene>
    <name evidence="18" type="ORF">PECUL_23A048848</name>
</gene>
<dbReference type="SUPFAM" id="SSF47954">
    <property type="entry name" value="Cyclin-like"/>
    <property type="match status" value="2"/>
</dbReference>
<evidence type="ECO:0000256" key="6">
    <source>
        <dbReference type="ARBA" id="ARBA00022833"/>
    </source>
</evidence>
<reference evidence="18" key="1">
    <citation type="submission" date="2022-03" db="EMBL/GenBank/DDBJ databases">
        <authorList>
            <person name="Alioto T."/>
            <person name="Alioto T."/>
            <person name="Gomez Garrido J."/>
        </authorList>
    </citation>
    <scope>NUCLEOTIDE SEQUENCE</scope>
</reference>
<dbReference type="Pfam" id="PF21886">
    <property type="entry name" value="BRF2-like_C_cyclin_rpt"/>
    <property type="match status" value="1"/>
</dbReference>
<evidence type="ECO:0000256" key="5">
    <source>
        <dbReference type="ARBA" id="ARBA00022771"/>
    </source>
</evidence>
<evidence type="ECO:0000256" key="7">
    <source>
        <dbReference type="ARBA" id="ARBA00023015"/>
    </source>
</evidence>
<accession>A0AAD1RNU1</accession>
<evidence type="ECO:0000256" key="3">
    <source>
        <dbReference type="ARBA" id="ARBA00022723"/>
    </source>
</evidence>
<evidence type="ECO:0000256" key="11">
    <source>
        <dbReference type="ARBA" id="ARBA00023242"/>
    </source>
</evidence>
<keyword evidence="5 16" id="KW-0863">Zinc-finger</keyword>
<evidence type="ECO:0000256" key="4">
    <source>
        <dbReference type="ARBA" id="ARBA00022737"/>
    </source>
</evidence>
<protein>
    <recommendedName>
        <fullName evidence="12">Transcription factor IIIB 50 kDa subunit</fullName>
    </recommendedName>
    <alternativeName>
        <fullName evidence="13">B-related factor 2</fullName>
    </alternativeName>
</protein>
<evidence type="ECO:0000256" key="1">
    <source>
        <dbReference type="ARBA" id="ARBA00004123"/>
    </source>
</evidence>
<keyword evidence="11" id="KW-0539">Nucleus</keyword>
<keyword evidence="10" id="KW-0804">Transcription</keyword>
<evidence type="ECO:0000313" key="18">
    <source>
        <dbReference type="EMBL" id="CAH2274622.1"/>
    </source>
</evidence>
<evidence type="ECO:0000256" key="15">
    <source>
        <dbReference type="ARBA" id="ARBA00063780"/>
    </source>
</evidence>
<keyword evidence="6" id="KW-0862">Zinc</keyword>
<keyword evidence="9" id="KW-0010">Activator</keyword>
<sequence length="397" mass="44696">MSGPRQCPDCGSCDVVEDAHYSQDQLVCTACGFILTEGLLTTTQAEEGFQQAVKFSESTGERESTSKCKLRGIKRVRDVCRVLRLPDSFTDTAVSYYEQAFNHPTYHFITTQKKEAVMGCCVYITCRQHQWPLTMATICSLLYTKKEIFASIYPDVVQTLKLNVPLLSLCDLVKSHCTSFKLFQNSSSVPPAYVEDLNKVLERALQTVELASETWLVTGRHPIPIVTAAAYVSWQSLQPSTRLSCTFVRFCKLSDVDLPPPSKKRLKEFHEIFLKLANQLPWLKMLSLNKNTVVRHLGDILKHRSYLLRQALAATETVKMSTDSETYSTTGKASQSSPFLPPCITNPQKRSYRMAFPPGPQNLTGEEDISDSEIEQYLRTPSEIEEFKHALAQVPSV</sequence>
<name>A0AAD1RNU1_PELCU</name>
<comment type="similarity">
    <text evidence="2">Belongs to the TFIIB family.</text>
</comment>
<dbReference type="EMBL" id="OW240914">
    <property type="protein sequence ID" value="CAH2274622.1"/>
    <property type="molecule type" value="Genomic_DNA"/>
</dbReference>
<dbReference type="CDD" id="cd20555">
    <property type="entry name" value="CYCLIN_BRF2"/>
    <property type="match status" value="1"/>
</dbReference>
<evidence type="ECO:0000256" key="16">
    <source>
        <dbReference type="PROSITE-ProRule" id="PRU00469"/>
    </source>
</evidence>
<evidence type="ECO:0000256" key="12">
    <source>
        <dbReference type="ARBA" id="ARBA00039848"/>
    </source>
</evidence>
<dbReference type="SUPFAM" id="SSF57783">
    <property type="entry name" value="Zinc beta-ribbon"/>
    <property type="match status" value="1"/>
</dbReference>
<keyword evidence="3" id="KW-0479">Metal-binding</keyword>
<evidence type="ECO:0000256" key="2">
    <source>
        <dbReference type="ARBA" id="ARBA00010857"/>
    </source>
</evidence>
<dbReference type="PANTHER" id="PTHR11618">
    <property type="entry name" value="TRANSCRIPTION INITIATION FACTOR IIB-RELATED"/>
    <property type="match status" value="1"/>
</dbReference>
<evidence type="ECO:0000256" key="8">
    <source>
        <dbReference type="ARBA" id="ARBA00023097"/>
    </source>
</evidence>
<feature type="domain" description="TFIIB-type" evidence="17">
    <location>
        <begin position="3"/>
        <end position="36"/>
    </location>
</feature>
<keyword evidence="7" id="KW-0805">Transcription regulation</keyword>
<dbReference type="GO" id="GO:0005634">
    <property type="term" value="C:nucleus"/>
    <property type="evidence" value="ECO:0007669"/>
    <property type="project" value="UniProtKB-SubCell"/>
</dbReference>
<dbReference type="InterPro" id="IPR036915">
    <property type="entry name" value="Cyclin-like_sf"/>
</dbReference>
<keyword evidence="8" id="KW-0558">Oxidation</keyword>
<dbReference type="GO" id="GO:0070897">
    <property type="term" value="P:transcription preinitiation complex assembly"/>
    <property type="evidence" value="ECO:0007669"/>
    <property type="project" value="InterPro"/>
</dbReference>
<dbReference type="Pfam" id="PF00382">
    <property type="entry name" value="TFIIB"/>
    <property type="match status" value="1"/>
</dbReference>
<comment type="function">
    <text evidence="14">General activator of RNA polymerase III transcription. Factor exclusively required for RNA polymerase III transcription of genes with promoter elements upstream of the initiation sites. Contributes to the regulation of gene expression; functions as activator in the absence of oxidative stress. Down-regulates expression of target genes in response to oxidative stress. Overexpression protects cells against apoptosis in response to oxidative stress.</text>
</comment>
<dbReference type="GO" id="GO:0008270">
    <property type="term" value="F:zinc ion binding"/>
    <property type="evidence" value="ECO:0007669"/>
    <property type="project" value="UniProtKB-KW"/>
</dbReference>
<keyword evidence="4" id="KW-0677">Repeat</keyword>
<proteinExistence type="inferred from homology"/>
<dbReference type="Proteomes" id="UP001295444">
    <property type="component" value="Chromosome 03"/>
</dbReference>
<evidence type="ECO:0000256" key="13">
    <source>
        <dbReference type="ARBA" id="ARBA00042630"/>
    </source>
</evidence>
<dbReference type="Gene3D" id="1.10.472.10">
    <property type="entry name" value="Cyclin-like"/>
    <property type="match status" value="2"/>
</dbReference>
<dbReference type="GO" id="GO:0097550">
    <property type="term" value="C:transcription preinitiation complex"/>
    <property type="evidence" value="ECO:0007669"/>
    <property type="project" value="TreeGrafter"/>
</dbReference>
<keyword evidence="19" id="KW-1185">Reference proteome</keyword>
<dbReference type="InterPro" id="IPR013150">
    <property type="entry name" value="TFIIB_cyclin"/>
</dbReference>
<evidence type="ECO:0000313" key="19">
    <source>
        <dbReference type="Proteomes" id="UP001295444"/>
    </source>
</evidence>
<dbReference type="AlphaFoldDB" id="A0AAD1RNU1"/>
<dbReference type="Gene3D" id="2.20.25.10">
    <property type="match status" value="1"/>
</dbReference>